<dbReference type="Proteomes" id="UP001652623">
    <property type="component" value="Chromosome 3"/>
</dbReference>
<name>A0A6P3Z7G9_ZIZJJ</name>
<reference evidence="3" key="1">
    <citation type="submission" date="2025-08" db="UniProtKB">
        <authorList>
            <consortium name="RefSeq"/>
        </authorList>
    </citation>
    <scope>IDENTIFICATION</scope>
    <source>
        <tissue evidence="3">Seedling</tissue>
    </source>
</reference>
<sequence>MAGTLPGVGVHSRRRTKPNREIITGENWFKPSVSEAVSSINLDETAHRARQRLEEKLGYSQPSSSKVAPAPIEGRSRNRKTHRILAWVQNHVGGYCSSSSESTAMNQTEKIALYA</sequence>
<feature type="region of interest" description="Disordered" evidence="1">
    <location>
        <begin position="53"/>
        <end position="78"/>
    </location>
</feature>
<dbReference type="KEGG" id="zju:107408165"/>
<dbReference type="AlphaFoldDB" id="A0A6P3Z7G9"/>
<keyword evidence="2" id="KW-1185">Reference proteome</keyword>
<feature type="region of interest" description="Disordered" evidence="1">
    <location>
        <begin position="1"/>
        <end position="22"/>
    </location>
</feature>
<proteinExistence type="predicted"/>
<gene>
    <name evidence="3" type="primary">LOC107408165</name>
</gene>
<accession>A0A6P3Z7G9</accession>
<organism evidence="2 3">
    <name type="scientific">Ziziphus jujuba</name>
    <name type="common">Chinese jujube</name>
    <name type="synonym">Ziziphus sativa</name>
    <dbReference type="NCBI Taxonomy" id="326968"/>
    <lineage>
        <taxon>Eukaryota</taxon>
        <taxon>Viridiplantae</taxon>
        <taxon>Streptophyta</taxon>
        <taxon>Embryophyta</taxon>
        <taxon>Tracheophyta</taxon>
        <taxon>Spermatophyta</taxon>
        <taxon>Magnoliopsida</taxon>
        <taxon>eudicotyledons</taxon>
        <taxon>Gunneridae</taxon>
        <taxon>Pentapetalae</taxon>
        <taxon>rosids</taxon>
        <taxon>fabids</taxon>
        <taxon>Rosales</taxon>
        <taxon>Rhamnaceae</taxon>
        <taxon>Paliureae</taxon>
        <taxon>Ziziphus</taxon>
    </lineage>
</organism>
<evidence type="ECO:0000256" key="1">
    <source>
        <dbReference type="SAM" id="MobiDB-lite"/>
    </source>
</evidence>
<protein>
    <submittedName>
        <fullName evidence="3">Uncharacterized protein LOC107408165 isoform X2</fullName>
    </submittedName>
</protein>
<evidence type="ECO:0000313" key="3">
    <source>
        <dbReference type="RefSeq" id="XP_015871020.2"/>
    </source>
</evidence>
<dbReference type="RefSeq" id="XP_015871020.2">
    <property type="nucleotide sequence ID" value="XM_016015534.4"/>
</dbReference>
<dbReference type="GeneID" id="107408165"/>
<evidence type="ECO:0000313" key="2">
    <source>
        <dbReference type="Proteomes" id="UP001652623"/>
    </source>
</evidence>